<comment type="caution">
    <text evidence="4">The sequence shown here is derived from an EMBL/GenBank/DDBJ whole genome shotgun (WGS) entry which is preliminary data.</text>
</comment>
<evidence type="ECO:0000259" key="3">
    <source>
        <dbReference type="PROSITE" id="PS51462"/>
    </source>
</evidence>
<dbReference type="PROSITE" id="PS00893">
    <property type="entry name" value="NUDIX_BOX"/>
    <property type="match status" value="1"/>
</dbReference>
<dbReference type="EMBL" id="JRZE01000005">
    <property type="protein sequence ID" value="KHF43690.1"/>
    <property type="molecule type" value="Genomic_DNA"/>
</dbReference>
<accession>A0A837D802</accession>
<dbReference type="PANTHER" id="PTHR43046">
    <property type="entry name" value="GDP-MANNOSE MANNOSYL HYDROLASE"/>
    <property type="match status" value="1"/>
</dbReference>
<comment type="cofactor">
    <cofactor evidence="1">
        <name>Mg(2+)</name>
        <dbReference type="ChEBI" id="CHEBI:18420"/>
    </cofactor>
</comment>
<dbReference type="Proteomes" id="UP000030848">
    <property type="component" value="Unassembled WGS sequence"/>
</dbReference>
<dbReference type="InterPro" id="IPR015797">
    <property type="entry name" value="NUDIX_hydrolase-like_dom_sf"/>
</dbReference>
<dbReference type="PROSITE" id="PS51462">
    <property type="entry name" value="NUDIX"/>
    <property type="match status" value="1"/>
</dbReference>
<dbReference type="Gene3D" id="3.90.79.10">
    <property type="entry name" value="Nucleoside Triphosphate Pyrophosphohydrolase"/>
    <property type="match status" value="1"/>
</dbReference>
<reference evidence="4 5" key="1">
    <citation type="submission" date="2014-10" db="EMBL/GenBank/DDBJ databases">
        <title>Genome sequence of Micropolyspora internatus JCM3315.</title>
        <authorList>
            <person name="Shin S.-K."/>
            <person name="Yi H."/>
        </authorList>
    </citation>
    <scope>NUCLEOTIDE SEQUENCE [LARGE SCALE GENOMIC DNA]</scope>
    <source>
        <strain evidence="4 5">JCM 3315</strain>
    </source>
</reference>
<dbReference type="OMA" id="RVAWSHH"/>
<dbReference type="InterPro" id="IPR000086">
    <property type="entry name" value="NUDIX_hydrolase_dom"/>
</dbReference>
<proteinExistence type="predicted"/>
<dbReference type="RefSeq" id="WP_015786791.1">
    <property type="nucleotide sequence ID" value="NZ_FOWS01000006.1"/>
</dbReference>
<organism evidence="4 5">
    <name type="scientific">Saccharomonospora viridis</name>
    <dbReference type="NCBI Taxonomy" id="1852"/>
    <lineage>
        <taxon>Bacteria</taxon>
        <taxon>Bacillati</taxon>
        <taxon>Actinomycetota</taxon>
        <taxon>Actinomycetes</taxon>
        <taxon>Pseudonocardiales</taxon>
        <taxon>Pseudonocardiaceae</taxon>
        <taxon>Saccharomonospora</taxon>
    </lineage>
</organism>
<dbReference type="AlphaFoldDB" id="A0A837D802"/>
<evidence type="ECO:0000313" key="4">
    <source>
        <dbReference type="EMBL" id="KHF43690.1"/>
    </source>
</evidence>
<name>A0A837D802_9PSEU</name>
<dbReference type="SUPFAM" id="SSF55811">
    <property type="entry name" value="Nudix"/>
    <property type="match status" value="1"/>
</dbReference>
<feature type="domain" description="Nudix hydrolase" evidence="3">
    <location>
        <begin position="20"/>
        <end position="146"/>
    </location>
</feature>
<keyword evidence="2" id="KW-0378">Hydrolase</keyword>
<dbReference type="GO" id="GO:0016787">
    <property type="term" value="F:hydrolase activity"/>
    <property type="evidence" value="ECO:0007669"/>
    <property type="project" value="UniProtKB-KW"/>
</dbReference>
<evidence type="ECO:0000313" key="5">
    <source>
        <dbReference type="Proteomes" id="UP000030848"/>
    </source>
</evidence>
<evidence type="ECO:0000256" key="2">
    <source>
        <dbReference type="ARBA" id="ARBA00022801"/>
    </source>
</evidence>
<dbReference type="CDD" id="cd18877">
    <property type="entry name" value="NUDIX_Hydrolase"/>
    <property type="match status" value="1"/>
</dbReference>
<evidence type="ECO:0000256" key="1">
    <source>
        <dbReference type="ARBA" id="ARBA00001946"/>
    </source>
</evidence>
<sequence>MLLGEGEGFVSCACGRKHWGLYGAAGLLLVDPRRGVLLQHRAMWTHHGSTWALPGGAVLPGETPADAATRETEEETTIPPHAVRVLASCAEDHGTWRYTTVLATVRGEVEARVANGESVALHWVPLDEVEEYPLHQDFAAAWPLLREQLDRQLVLVVDAANVIGARPDGWWRDRAGAVARLRDRLAALSRIGVAAHRVGLELPRRWCWWPRVVLVTEGKARHVAEVAGVEVVSATGEGDDTIVGTVVELRSGRPQDHVVVVTADRELRRRVGELDCVSLGPGELWRLLEESAQAARSRSRGRVQT</sequence>
<dbReference type="OrthoDB" id="3404294at2"/>
<dbReference type="PANTHER" id="PTHR43046:SF2">
    <property type="entry name" value="8-OXO-DGTP DIPHOSPHATASE-RELATED"/>
    <property type="match status" value="1"/>
</dbReference>
<dbReference type="InterPro" id="IPR020084">
    <property type="entry name" value="NUDIX_hydrolase_CS"/>
</dbReference>
<gene>
    <name evidence="4" type="ORF">MINT15_24150</name>
</gene>
<protein>
    <submittedName>
        <fullName evidence="4">ADP-ribose pyrophosphatase</fullName>
    </submittedName>
</protein>
<dbReference type="Pfam" id="PF00293">
    <property type="entry name" value="NUDIX"/>
    <property type="match status" value="1"/>
</dbReference>